<evidence type="ECO:0000256" key="3">
    <source>
        <dbReference type="ARBA" id="ARBA00022729"/>
    </source>
</evidence>
<sequence length="558" mass="58523">MPTALTRARSAPGRTFASAVALATASVLSACSGSTPSQEPPAAGGRDAGFDVVNSLAAGRTPVESVTWALAEGEPSSLDPALGYSYVTPNLCENLLLLNEDFSVSEHIAQRAEWSTDTTFVIELRDDVTFWDGSPVTAADVVYSLSRNLQPSSNWYSPFFFVTDIAQTGDLEVTLTFSQHSSQFREVLSGGAGAVMQKAYGESVGDAVGTAETGLMCTGPFMVEKGGWTPGTSITTRANPAYWNGTVLAQEITYVFVPDSTSLTSALLSGEVDGAFGVPTSAAAQFTESDAGQFVVGDSTGFISIMGTSPQSPAAIAAVRRALGLAIDRAQFLETILHGYGTEMKTLVPPFIWSGSPVRDIYDAGYASLPDIEHDVERARELIAESGADLSEPMVMAVPAGNTEAMQTALIVQAAGEAIGLTIEIDEKQPADYGALYGDPALRDTVDLMLSVDYIAVPAFVAYTRLNFMPTDRGGYFNWTGYSNEAVIAGLDEAATATDATAAAKAYVAAQDAYVADLPVVPLAATYQTTFLAEGLTGVVTSKASVSSPWALHLGGRE</sequence>
<feature type="domain" description="Solute-binding protein family 5" evidence="5">
    <location>
        <begin position="106"/>
        <end position="451"/>
    </location>
</feature>
<dbReference type="InterPro" id="IPR000914">
    <property type="entry name" value="SBP_5_dom"/>
</dbReference>
<dbReference type="Proteomes" id="UP000245469">
    <property type="component" value="Unassembled WGS sequence"/>
</dbReference>
<reference evidence="6 7" key="1">
    <citation type="submission" date="2018-03" db="EMBL/GenBank/DDBJ databases">
        <title>Genomic Encyclopedia of Archaeal and Bacterial Type Strains, Phase II (KMG-II): from individual species to whole genera.</title>
        <authorList>
            <person name="Goeker M."/>
        </authorList>
    </citation>
    <scope>NUCLEOTIDE SEQUENCE [LARGE SCALE GENOMIC DNA]</scope>
    <source>
        <strain evidence="6 7">DSM 44889</strain>
    </source>
</reference>
<dbReference type="InterPro" id="IPR030678">
    <property type="entry name" value="Peptide/Ni-bd"/>
</dbReference>
<dbReference type="GO" id="GO:1904680">
    <property type="term" value="F:peptide transmembrane transporter activity"/>
    <property type="evidence" value="ECO:0007669"/>
    <property type="project" value="TreeGrafter"/>
</dbReference>
<proteinExistence type="inferred from homology"/>
<evidence type="ECO:0000256" key="2">
    <source>
        <dbReference type="ARBA" id="ARBA00022448"/>
    </source>
</evidence>
<dbReference type="OrthoDB" id="5243526at2"/>
<keyword evidence="3 4" id="KW-0732">Signal</keyword>
<keyword evidence="7" id="KW-1185">Reference proteome</keyword>
<dbReference type="PANTHER" id="PTHR30290:SF9">
    <property type="entry name" value="OLIGOPEPTIDE-BINDING PROTEIN APPA"/>
    <property type="match status" value="1"/>
</dbReference>
<name>A0A316A8J1_9ACTN</name>
<dbReference type="GO" id="GO:0043190">
    <property type="term" value="C:ATP-binding cassette (ABC) transporter complex"/>
    <property type="evidence" value="ECO:0007669"/>
    <property type="project" value="InterPro"/>
</dbReference>
<dbReference type="Gene3D" id="3.10.105.10">
    <property type="entry name" value="Dipeptide-binding Protein, Domain 3"/>
    <property type="match status" value="1"/>
</dbReference>
<dbReference type="PROSITE" id="PS51257">
    <property type="entry name" value="PROKAR_LIPOPROTEIN"/>
    <property type="match status" value="1"/>
</dbReference>
<evidence type="ECO:0000313" key="6">
    <source>
        <dbReference type="EMBL" id="PWJ53508.1"/>
    </source>
</evidence>
<comment type="caution">
    <text evidence="6">The sequence shown here is derived from an EMBL/GenBank/DDBJ whole genome shotgun (WGS) entry which is preliminary data.</text>
</comment>
<dbReference type="Gene3D" id="3.40.190.10">
    <property type="entry name" value="Periplasmic binding protein-like II"/>
    <property type="match status" value="1"/>
</dbReference>
<dbReference type="AlphaFoldDB" id="A0A316A8J1"/>
<dbReference type="GO" id="GO:0015833">
    <property type="term" value="P:peptide transport"/>
    <property type="evidence" value="ECO:0007669"/>
    <property type="project" value="TreeGrafter"/>
</dbReference>
<evidence type="ECO:0000256" key="1">
    <source>
        <dbReference type="ARBA" id="ARBA00005695"/>
    </source>
</evidence>
<dbReference type="Pfam" id="PF00496">
    <property type="entry name" value="SBP_bac_5"/>
    <property type="match status" value="1"/>
</dbReference>
<protein>
    <submittedName>
        <fullName evidence="6">Peptide/nickel transport system substrate-binding protein</fullName>
    </submittedName>
</protein>
<dbReference type="CDD" id="cd00995">
    <property type="entry name" value="PBP2_NikA_DppA_OppA_like"/>
    <property type="match status" value="1"/>
</dbReference>
<gene>
    <name evidence="6" type="ORF">BXY45_11281</name>
</gene>
<evidence type="ECO:0000313" key="7">
    <source>
        <dbReference type="Proteomes" id="UP000245469"/>
    </source>
</evidence>
<dbReference type="PIRSF" id="PIRSF002741">
    <property type="entry name" value="MppA"/>
    <property type="match status" value="1"/>
</dbReference>
<comment type="similarity">
    <text evidence="1">Belongs to the bacterial solute-binding protein 5 family.</text>
</comment>
<organism evidence="6 7">
    <name type="scientific">Quadrisphaera granulorum</name>
    <dbReference type="NCBI Taxonomy" id="317664"/>
    <lineage>
        <taxon>Bacteria</taxon>
        <taxon>Bacillati</taxon>
        <taxon>Actinomycetota</taxon>
        <taxon>Actinomycetes</taxon>
        <taxon>Kineosporiales</taxon>
        <taxon>Kineosporiaceae</taxon>
        <taxon>Quadrisphaera</taxon>
    </lineage>
</organism>
<evidence type="ECO:0000259" key="5">
    <source>
        <dbReference type="Pfam" id="PF00496"/>
    </source>
</evidence>
<evidence type="ECO:0000256" key="4">
    <source>
        <dbReference type="SAM" id="SignalP"/>
    </source>
</evidence>
<accession>A0A316A8J1</accession>
<dbReference type="GO" id="GO:0042597">
    <property type="term" value="C:periplasmic space"/>
    <property type="evidence" value="ECO:0007669"/>
    <property type="project" value="UniProtKB-ARBA"/>
</dbReference>
<dbReference type="SUPFAM" id="SSF53850">
    <property type="entry name" value="Periplasmic binding protein-like II"/>
    <property type="match status" value="1"/>
</dbReference>
<dbReference type="PANTHER" id="PTHR30290">
    <property type="entry name" value="PERIPLASMIC BINDING COMPONENT OF ABC TRANSPORTER"/>
    <property type="match status" value="1"/>
</dbReference>
<dbReference type="InterPro" id="IPR039424">
    <property type="entry name" value="SBP_5"/>
</dbReference>
<feature type="chain" id="PRO_5038905989" evidence="4">
    <location>
        <begin position="30"/>
        <end position="558"/>
    </location>
</feature>
<dbReference type="RefSeq" id="WP_109774532.1">
    <property type="nucleotide sequence ID" value="NZ_QGDQ01000012.1"/>
</dbReference>
<keyword evidence="2" id="KW-0813">Transport</keyword>
<dbReference type="EMBL" id="QGDQ01000012">
    <property type="protein sequence ID" value="PWJ53508.1"/>
    <property type="molecule type" value="Genomic_DNA"/>
</dbReference>
<feature type="signal peptide" evidence="4">
    <location>
        <begin position="1"/>
        <end position="29"/>
    </location>
</feature>